<evidence type="ECO:0000313" key="1">
    <source>
        <dbReference type="EMBL" id="KAK2955529.1"/>
    </source>
</evidence>
<dbReference type="EMBL" id="JARBJD010000066">
    <property type="protein sequence ID" value="KAK2955529.1"/>
    <property type="molecule type" value="Genomic_DNA"/>
</dbReference>
<sequence>MPGHASTASNNSGTAPLEQENLKTLTSLIASKCEAGEEIEWKDLMEWFVCTVIGLESAVSESNGSFLFDWDDVVVDGLGTTRITNLHSPQFIKFNKLVDPELVEVRKRFDPDFFEEAKHISLWKEFLQKVAGGEEVANDTSFLKFVFFRPTLLSLQAKFQQLASSLDGSVNSSTSSAHFKQESLELLTILHSLLSSPLPPSLPFSLTDHSPTDNIGSLLTLVHQNEPVNPEEIFISSLFDEADDEKLSRSLKRCLSVCELVGVEKSSFISSSLRLSFTSFRVCGIDSTLPSAMVNVKNS</sequence>
<comment type="caution">
    <text evidence="1">The sequence shown here is derived from an EMBL/GenBank/DDBJ whole genome shotgun (WGS) entry which is preliminary data.</text>
</comment>
<gene>
    <name evidence="1" type="ORF">BLNAU_9577</name>
</gene>
<keyword evidence="2" id="KW-1185">Reference proteome</keyword>
<dbReference type="Proteomes" id="UP001281761">
    <property type="component" value="Unassembled WGS sequence"/>
</dbReference>
<proteinExistence type="predicted"/>
<reference evidence="1 2" key="1">
    <citation type="journal article" date="2022" name="bioRxiv">
        <title>Genomics of Preaxostyla Flagellates Illuminates Evolutionary Transitions and the Path Towards Mitochondrial Loss.</title>
        <authorList>
            <person name="Novak L.V.F."/>
            <person name="Treitli S.C."/>
            <person name="Pyrih J."/>
            <person name="Halakuc P."/>
            <person name="Pipaliya S.V."/>
            <person name="Vacek V."/>
            <person name="Brzon O."/>
            <person name="Soukal P."/>
            <person name="Eme L."/>
            <person name="Dacks J.B."/>
            <person name="Karnkowska A."/>
            <person name="Elias M."/>
            <person name="Hampl V."/>
        </authorList>
    </citation>
    <scope>NUCLEOTIDE SEQUENCE [LARGE SCALE GENOMIC DNA]</scope>
    <source>
        <strain evidence="1">NAU3</strain>
        <tissue evidence="1">Gut</tissue>
    </source>
</reference>
<evidence type="ECO:0000313" key="2">
    <source>
        <dbReference type="Proteomes" id="UP001281761"/>
    </source>
</evidence>
<organism evidence="1 2">
    <name type="scientific">Blattamonas nauphoetae</name>
    <dbReference type="NCBI Taxonomy" id="2049346"/>
    <lineage>
        <taxon>Eukaryota</taxon>
        <taxon>Metamonada</taxon>
        <taxon>Preaxostyla</taxon>
        <taxon>Oxymonadida</taxon>
        <taxon>Blattamonas</taxon>
    </lineage>
</organism>
<accession>A0ABQ9XVM0</accession>
<protein>
    <submittedName>
        <fullName evidence="1">Uncharacterized protein</fullName>
    </submittedName>
</protein>
<name>A0ABQ9XVM0_9EUKA</name>